<feature type="compositionally biased region" description="Gly residues" evidence="1">
    <location>
        <begin position="358"/>
        <end position="369"/>
    </location>
</feature>
<feature type="region of interest" description="Disordered" evidence="1">
    <location>
        <begin position="277"/>
        <end position="384"/>
    </location>
</feature>
<feature type="region of interest" description="Disordered" evidence="1">
    <location>
        <begin position="1756"/>
        <end position="1779"/>
    </location>
</feature>
<feature type="compositionally biased region" description="Gly residues" evidence="1">
    <location>
        <begin position="905"/>
        <end position="914"/>
    </location>
</feature>
<feature type="compositionally biased region" description="Polar residues" evidence="1">
    <location>
        <begin position="1756"/>
        <end position="1766"/>
    </location>
</feature>
<feature type="compositionally biased region" description="Low complexity" evidence="1">
    <location>
        <begin position="1080"/>
        <end position="1113"/>
    </location>
</feature>
<dbReference type="RefSeq" id="XP_002955337.1">
    <property type="nucleotide sequence ID" value="XM_002955291.1"/>
</dbReference>
<protein>
    <submittedName>
        <fullName evidence="2">Uncharacterized protein</fullName>
    </submittedName>
</protein>
<feature type="compositionally biased region" description="Polar residues" evidence="1">
    <location>
        <begin position="1587"/>
        <end position="1597"/>
    </location>
</feature>
<evidence type="ECO:0000313" key="2">
    <source>
        <dbReference type="EMBL" id="EFJ43637.1"/>
    </source>
</evidence>
<dbReference type="GO" id="GO:0016592">
    <property type="term" value="C:mediator complex"/>
    <property type="evidence" value="ECO:0007669"/>
    <property type="project" value="TreeGrafter"/>
</dbReference>
<feature type="compositionally biased region" description="Low complexity" evidence="1">
    <location>
        <begin position="1551"/>
        <end position="1562"/>
    </location>
</feature>
<feature type="region of interest" description="Disordered" evidence="1">
    <location>
        <begin position="1343"/>
        <end position="1363"/>
    </location>
</feature>
<dbReference type="GO" id="GO:0003713">
    <property type="term" value="F:transcription coactivator activity"/>
    <property type="evidence" value="ECO:0007669"/>
    <property type="project" value="TreeGrafter"/>
</dbReference>
<feature type="compositionally biased region" description="Low complexity" evidence="1">
    <location>
        <begin position="895"/>
        <end position="904"/>
    </location>
</feature>
<feature type="compositionally biased region" description="Gly residues" evidence="1">
    <location>
        <begin position="307"/>
        <end position="317"/>
    </location>
</feature>
<feature type="compositionally biased region" description="Low complexity" evidence="1">
    <location>
        <begin position="821"/>
        <end position="832"/>
    </location>
</feature>
<organism evidence="3">
    <name type="scientific">Volvox carteri f. nagariensis</name>
    <dbReference type="NCBI Taxonomy" id="3068"/>
    <lineage>
        <taxon>Eukaryota</taxon>
        <taxon>Viridiplantae</taxon>
        <taxon>Chlorophyta</taxon>
        <taxon>core chlorophytes</taxon>
        <taxon>Chlorophyceae</taxon>
        <taxon>CS clade</taxon>
        <taxon>Chlamydomonadales</taxon>
        <taxon>Volvocaceae</taxon>
        <taxon>Volvox</taxon>
    </lineage>
</organism>
<dbReference type="InterPro" id="IPR051647">
    <property type="entry name" value="Mediator_comp_sub12"/>
</dbReference>
<feature type="region of interest" description="Disordered" evidence="1">
    <location>
        <begin position="1551"/>
        <end position="1611"/>
    </location>
</feature>
<sequence>MLRPGIKRQARKLGLRLDGTPIRPSCTRPAPLAAHTKLELMPNRFLQKFVPHHEPPSHQQQNPPPAQPDQPLPSTDKILITSESVVTNTSEASRMLTSGDVRQNSKELTATSPSAGGVAATGKLRSLGRGSSGGGRFARIRGLLPSSKSTISPSISGTPPPGPAPVSGAGFGAIGERSSATGSVASCSGTAPSAEQERSQESVDVGVGGAGRPSRVLPRRQKSSNAHDKAGRWWAACLAPPRLRAGDPAEQAPPAGVMLDTAGSACRPPDMLTTMDVGGQGLGPNAQPQCEQGPQHHHHQHHQQMPGAGGAGGGADGSVGSSGQADPERFNRFKKSSGRHLRVSLERNLQNKATRNGSGPGGMACGGPGSAVFSTIDSKPRDSFESDWDVMGAENDGNALSVVGVAMSTHTGLDGNSGGINVAGGGGSRGPTALMAAVAAAMANASSGGGGGRGGGSEAANSGRQQSNLRKGPTPTTTPRKSHDYHENTEPGDQTDQLQQQQQGRQAQQTPPRQQQQQQRQGVSDAGESIGDGDGGGRERLPRGSMMRSPTSSSNMPVDLSFNPNLHHITPQRAAGPEMVPAAVGGAQRKHFGGLAGSVAAAAAGSGGRGRGIGNGGAGGGYDNGTDCVAGSDAGGEGSSRNGRRTPEDLLAAQMMALQNRINALTDEDLLNPSAKLPFVSPSPSQAVQALPSTTTVNNATSPMHHLPPSVLAAATAANAAAPLPYQLASSGSDAGLGIVAALRAGSSANLTPSGLLLHPQQSYPPHPPHLQHNSYMTQQHQHQHQQGSLQHPSLMQQHHHNAQYNQQHQHQHHQHHHHNPQQQYQQYQQHQVHGGLQPHQAQASLGLPPLSGMGALDALSAFLGSPPSRGASIYDGGGGILMTTGATAGGNSGIGPRASAGSPGSIGAGGGAGSSARSGGTAAAAAAAVAAAGIRSMQSINEDGFLAAAVNQTGGSSYRLASSHLGGMGAGPASNSSFLSMRPGPGPGSDDPGGMLFTRDDTGVLGPSSRGHAGLARSSDTDMMQPNVKNTGSPANMIFFTRGSSLGDRHSLLGAGALAGPGGVAGGGGGGVTGGAGTGAAAPAVSQTPARDAAAGLGASPAAPGADSSSPRNPLPPITAPPAGAGGAGGGRFTLAAALSPFQEELMKAIVPPVPGIGGALPGSATSAASVTTGSVGSAATASRQLPPPASGKRSVSSNAAAADGNAPPGSGWGTLPAGAGTTALTAAALGRGGGWREPGSSNGVASSTGTIARVSLRRGAGGTASSLLPHFLSDNPEVPNSAAVGNPHQFLGGGGGGGQQLPHGHGTGLPHHYPQAHLNQQQLAGGAAAAAAAPTGMGTAVSPALAAGRSPRPSGEVPGAGFRRHSTDYLYDEFFSNGPLQYDMITQALAGGPSSGPGFLPSSSSPLESADASMAAAGGGAATAMAAHGRGGAGPPPPPPLGQGGVGMVLGPAGIPSRSVRRNVSAESLRIQAAHRSMEGRVAAAVAGGAAGAGAVAATHHTNYSGNHVHVQGAVEGLSEPTLGQATPEVAAAAAAAVAVAAAAAASASSTATTTTTTAAHSTNGANPGSGRAYGGGQRGGVPSANGSSNGTVGSELQPPTVLPSQLTLAGGGGGGGSGLFLDGTAGTRHPLESARAAAAAAVAATAGATNSPDMINSGGLTGQGLSSTDAVVAGLMESVLRSGATTALQDNGVSSGQCGGIGGGDGAAAAAAAQGLAILPGVPSRTVLMGTNGGGAAAAAAAATAAAAFRHTTSGASRVQQQGPDRPGSCGTVTTGTSAVLSGSGATSGIGAVSGGAVGGGGGASGGSSPSLEALMAFRDESGQPLLIELRAGGPGTGGSHFPSGGGGGGGGGAGSGEL</sequence>
<dbReference type="PANTHER" id="PTHR46007">
    <property type="entry name" value="MEDIATOR OF RNA POLYMERASE II TRANSCRIPTION SUBUNIT 12"/>
    <property type="match status" value="1"/>
</dbReference>
<feature type="compositionally biased region" description="Low complexity" evidence="1">
    <location>
        <begin position="491"/>
        <end position="522"/>
    </location>
</feature>
<feature type="region of interest" description="Disordered" evidence="1">
    <location>
        <begin position="88"/>
        <end position="230"/>
    </location>
</feature>
<evidence type="ECO:0000256" key="1">
    <source>
        <dbReference type="SAM" id="MobiDB-lite"/>
    </source>
</evidence>
<feature type="compositionally biased region" description="Polar residues" evidence="1">
    <location>
        <begin position="88"/>
        <end position="114"/>
    </location>
</feature>
<reference evidence="2 3" key="1">
    <citation type="journal article" date="2010" name="Science">
        <title>Genomic analysis of organismal complexity in the multicellular green alga Volvox carteri.</title>
        <authorList>
            <person name="Prochnik S.E."/>
            <person name="Umen J."/>
            <person name="Nedelcu A.M."/>
            <person name="Hallmann A."/>
            <person name="Miller S.M."/>
            <person name="Nishii I."/>
            <person name="Ferris P."/>
            <person name="Kuo A."/>
            <person name="Mitros T."/>
            <person name="Fritz-Laylin L.K."/>
            <person name="Hellsten U."/>
            <person name="Chapman J."/>
            <person name="Simakov O."/>
            <person name="Rensing S.A."/>
            <person name="Terry A."/>
            <person name="Pangilinan J."/>
            <person name="Kapitonov V."/>
            <person name="Jurka J."/>
            <person name="Salamov A."/>
            <person name="Shapiro H."/>
            <person name="Schmutz J."/>
            <person name="Grimwood J."/>
            <person name="Lindquist E."/>
            <person name="Lucas S."/>
            <person name="Grigoriev I.V."/>
            <person name="Schmitt R."/>
            <person name="Kirk D."/>
            <person name="Rokhsar D.S."/>
        </authorList>
    </citation>
    <scope>NUCLEOTIDE SEQUENCE [LARGE SCALE GENOMIC DNA]</scope>
    <source>
        <strain evidence="3">f. Nagariensis / Eve</strain>
    </source>
</reference>
<feature type="region of interest" description="Disordered" evidence="1">
    <location>
        <begin position="50"/>
        <end position="75"/>
    </location>
</feature>
<gene>
    <name evidence="2" type="ORF">VOLCADRAFT_96194</name>
</gene>
<name>D8U9G7_VOLCA</name>
<feature type="compositionally biased region" description="Pro residues" evidence="1">
    <location>
        <begin position="62"/>
        <end position="71"/>
    </location>
</feature>
<feature type="compositionally biased region" description="Low complexity" evidence="1">
    <location>
        <begin position="145"/>
        <end position="157"/>
    </location>
</feature>
<feature type="compositionally biased region" description="Gly residues" evidence="1">
    <location>
        <begin position="447"/>
        <end position="457"/>
    </location>
</feature>
<feature type="compositionally biased region" description="Low complexity" evidence="1">
    <location>
        <begin position="1198"/>
        <end position="1220"/>
    </location>
</feature>
<proteinExistence type="predicted"/>
<dbReference type="Proteomes" id="UP000001058">
    <property type="component" value="Unassembled WGS sequence"/>
</dbReference>
<feature type="compositionally biased region" description="Gly residues" evidence="1">
    <location>
        <begin position="1836"/>
        <end position="1862"/>
    </location>
</feature>
<feature type="region of interest" description="Disordered" evidence="1">
    <location>
        <begin position="1005"/>
        <end position="1031"/>
    </location>
</feature>
<feature type="compositionally biased region" description="Polar residues" evidence="1">
    <location>
        <begin position="347"/>
        <end position="356"/>
    </location>
</feature>
<feature type="region of interest" description="Disordered" evidence="1">
    <location>
        <begin position="1180"/>
        <end position="1220"/>
    </location>
</feature>
<feature type="compositionally biased region" description="Basic residues" evidence="1">
    <location>
        <begin position="810"/>
        <end position="820"/>
    </location>
</feature>
<feature type="region of interest" description="Disordered" evidence="1">
    <location>
        <begin position="444"/>
        <end position="571"/>
    </location>
</feature>
<feature type="region of interest" description="Disordered" evidence="1">
    <location>
        <begin position="762"/>
        <end position="849"/>
    </location>
</feature>
<dbReference type="PANTHER" id="PTHR46007:SF8">
    <property type="entry name" value="C2H2-TYPE DOMAIN-CONTAINING PROTEIN"/>
    <property type="match status" value="1"/>
</dbReference>
<feature type="region of interest" description="Disordered" evidence="1">
    <location>
        <begin position="245"/>
        <end position="264"/>
    </location>
</feature>
<feature type="region of interest" description="Disordered" evidence="1">
    <location>
        <begin position="894"/>
        <end position="919"/>
    </location>
</feature>
<dbReference type="STRING" id="3068.D8U9G7"/>
<feature type="compositionally biased region" description="Polar residues" evidence="1">
    <location>
        <begin position="178"/>
        <end position="193"/>
    </location>
</feature>
<feature type="region of interest" description="Disordered" evidence="1">
    <location>
        <begin position="1077"/>
        <end position="1128"/>
    </location>
</feature>
<dbReference type="OrthoDB" id="553340at2759"/>
<evidence type="ECO:0000313" key="3">
    <source>
        <dbReference type="Proteomes" id="UP000001058"/>
    </source>
</evidence>
<keyword evidence="3" id="KW-1185">Reference proteome</keyword>
<feature type="region of interest" description="Disordered" evidence="1">
    <location>
        <begin position="1280"/>
        <end position="1313"/>
    </location>
</feature>
<feature type="compositionally biased region" description="Low complexity" evidence="1">
    <location>
        <begin position="1302"/>
        <end position="1313"/>
    </location>
</feature>
<feature type="compositionally biased region" description="Polar residues" evidence="1">
    <location>
        <begin position="1022"/>
        <end position="1031"/>
    </location>
</feature>
<dbReference type="EMBL" id="GL378371">
    <property type="protein sequence ID" value="EFJ43637.1"/>
    <property type="molecule type" value="Genomic_DNA"/>
</dbReference>
<dbReference type="GeneID" id="9616251"/>
<dbReference type="InParanoid" id="D8U9G7"/>
<feature type="region of interest" description="Disordered" evidence="1">
    <location>
        <begin position="1832"/>
        <end position="1862"/>
    </location>
</feature>
<feature type="region of interest" description="Disordered" evidence="1">
    <location>
        <begin position="1396"/>
        <end position="1417"/>
    </location>
</feature>
<feature type="compositionally biased region" description="Basic residues" evidence="1">
    <location>
        <begin position="332"/>
        <end position="342"/>
    </location>
</feature>
<accession>D8U9G7</accession>
<dbReference type="KEGG" id="vcn:VOLCADRAFT_96194"/>
<dbReference type="GO" id="GO:0045944">
    <property type="term" value="P:positive regulation of transcription by RNA polymerase II"/>
    <property type="evidence" value="ECO:0007669"/>
    <property type="project" value="TreeGrafter"/>
</dbReference>